<proteinExistence type="predicted"/>
<evidence type="ECO:0000313" key="2">
    <source>
        <dbReference type="Proteomes" id="UP000054928"/>
    </source>
</evidence>
<accession>A0A0P1AZL6</accession>
<dbReference type="AlphaFoldDB" id="A0A0P1AZL6"/>
<sequence length="59" mass="6621">MPFLSTTSELDTVPVSCYWYHALSHWSVYIQIMRAKVIDNNKVAGKVSCFLENAPVATS</sequence>
<dbReference type="GeneID" id="59052826"/>
<dbReference type="EMBL" id="CCYD01002457">
    <property type="protein sequence ID" value="CEG47328.1"/>
    <property type="molecule type" value="Genomic_DNA"/>
</dbReference>
<keyword evidence="2" id="KW-1185">Reference proteome</keyword>
<name>A0A0P1AZL6_PLAHL</name>
<evidence type="ECO:0000313" key="1">
    <source>
        <dbReference type="EMBL" id="CEG47328.1"/>
    </source>
</evidence>
<dbReference type="RefSeq" id="XP_036263407.1">
    <property type="nucleotide sequence ID" value="XM_036407155.1"/>
</dbReference>
<protein>
    <submittedName>
        <fullName evidence="1">Uncharacterized protein</fullName>
    </submittedName>
</protein>
<dbReference type="Proteomes" id="UP000054928">
    <property type="component" value="Unassembled WGS sequence"/>
</dbReference>
<reference evidence="2" key="1">
    <citation type="submission" date="2014-09" db="EMBL/GenBank/DDBJ databases">
        <authorList>
            <person name="Sharma Rahul"/>
            <person name="Thines Marco"/>
        </authorList>
    </citation>
    <scope>NUCLEOTIDE SEQUENCE [LARGE SCALE GENOMIC DNA]</scope>
</reference>
<organism evidence="1 2">
    <name type="scientific">Plasmopara halstedii</name>
    <name type="common">Downy mildew of sunflower</name>
    <dbReference type="NCBI Taxonomy" id="4781"/>
    <lineage>
        <taxon>Eukaryota</taxon>
        <taxon>Sar</taxon>
        <taxon>Stramenopiles</taxon>
        <taxon>Oomycota</taxon>
        <taxon>Peronosporomycetes</taxon>
        <taxon>Peronosporales</taxon>
        <taxon>Peronosporaceae</taxon>
        <taxon>Plasmopara</taxon>
    </lineage>
</organism>